<evidence type="ECO:0000256" key="2">
    <source>
        <dbReference type="SAM" id="SignalP"/>
    </source>
</evidence>
<dbReference type="AlphaFoldDB" id="A0A5B0BK86"/>
<organism evidence="4 5">
    <name type="scientific">Streptomyces apricus</name>
    <dbReference type="NCBI Taxonomy" id="1828112"/>
    <lineage>
        <taxon>Bacteria</taxon>
        <taxon>Bacillati</taxon>
        <taxon>Actinomycetota</taxon>
        <taxon>Actinomycetes</taxon>
        <taxon>Kitasatosporales</taxon>
        <taxon>Streptomycetaceae</taxon>
        <taxon>Streptomyces</taxon>
    </lineage>
</organism>
<feature type="region of interest" description="Disordered" evidence="1">
    <location>
        <begin position="198"/>
        <end position="220"/>
    </location>
</feature>
<keyword evidence="2" id="KW-0732">Signal</keyword>
<reference evidence="4 5" key="1">
    <citation type="submission" date="2019-05" db="EMBL/GenBank/DDBJ databases">
        <authorList>
            <person name="Hariharan J."/>
            <person name="Choudoir M.J."/>
            <person name="Diebold P."/>
            <person name="Panke-Buisse K."/>
            <person name="Buckley D.H."/>
        </authorList>
    </citation>
    <scope>NUCLEOTIDE SEQUENCE [LARGE SCALE GENOMIC DNA]</scope>
    <source>
        <strain evidence="4 5">SUN51</strain>
    </source>
</reference>
<comment type="caution">
    <text evidence="4">The sequence shown here is derived from an EMBL/GenBank/DDBJ whole genome shotgun (WGS) entry which is preliminary data.</text>
</comment>
<feature type="domain" description="DUF4232" evidence="3">
    <location>
        <begin position="83"/>
        <end position="212"/>
    </location>
</feature>
<sequence length="220" mass="21218">MRAHRMTLIALTVVAGLSLTACNGDDTPSPAASSSSDATSAGAGAGEGSGESAGAGTDTGSPGTGGKESAGGDSDATDRNGTCRTDALKITAIDNSISGDDVGSVAVTFVNDGGRDCTLSGFAGVDLKTAAGTVSAERTGDPADRITLKDGDSTAFTVSYPINDSGGSGVRITGLLVTPPGETRAATLKWPGAASLPVTDGSGSSAKVRVHPIGSAGQGG</sequence>
<evidence type="ECO:0000259" key="3">
    <source>
        <dbReference type="Pfam" id="PF14016"/>
    </source>
</evidence>
<evidence type="ECO:0000313" key="4">
    <source>
        <dbReference type="EMBL" id="KAA0941105.1"/>
    </source>
</evidence>
<dbReference type="Pfam" id="PF14016">
    <property type="entry name" value="DUF4232"/>
    <property type="match status" value="1"/>
</dbReference>
<feature type="compositionally biased region" description="Low complexity" evidence="1">
    <location>
        <begin position="25"/>
        <end position="42"/>
    </location>
</feature>
<evidence type="ECO:0000256" key="1">
    <source>
        <dbReference type="SAM" id="MobiDB-lite"/>
    </source>
</evidence>
<dbReference type="RefSeq" id="WP_149510402.1">
    <property type="nucleotide sequence ID" value="NZ_VDFC01000020.1"/>
</dbReference>
<evidence type="ECO:0000313" key="5">
    <source>
        <dbReference type="Proteomes" id="UP000324965"/>
    </source>
</evidence>
<dbReference type="PROSITE" id="PS51257">
    <property type="entry name" value="PROKAR_LIPOPROTEIN"/>
    <property type="match status" value="1"/>
</dbReference>
<dbReference type="EMBL" id="VDFC01000020">
    <property type="protein sequence ID" value="KAA0941105.1"/>
    <property type="molecule type" value="Genomic_DNA"/>
</dbReference>
<name>A0A5B0BK86_9ACTN</name>
<dbReference type="InterPro" id="IPR025326">
    <property type="entry name" value="DUF4232"/>
</dbReference>
<proteinExistence type="predicted"/>
<accession>A0A5B0BK86</accession>
<gene>
    <name evidence="4" type="ORF">FGF04_07150</name>
</gene>
<feature type="chain" id="PRO_5039091714" evidence="2">
    <location>
        <begin position="24"/>
        <end position="220"/>
    </location>
</feature>
<feature type="compositionally biased region" description="Gly residues" evidence="1">
    <location>
        <begin position="43"/>
        <end position="53"/>
    </location>
</feature>
<keyword evidence="5" id="KW-1185">Reference proteome</keyword>
<feature type="signal peptide" evidence="2">
    <location>
        <begin position="1"/>
        <end position="23"/>
    </location>
</feature>
<protein>
    <submittedName>
        <fullName evidence="4">DUF4232 domain-containing protein</fullName>
    </submittedName>
</protein>
<dbReference type="Proteomes" id="UP000324965">
    <property type="component" value="Unassembled WGS sequence"/>
</dbReference>
<feature type="region of interest" description="Disordered" evidence="1">
    <location>
        <begin position="25"/>
        <end position="81"/>
    </location>
</feature>
<dbReference type="OrthoDB" id="3480105at2"/>